<accession>A0A2K3K2Q5</accession>
<proteinExistence type="predicted"/>
<reference evidence="1 2" key="2">
    <citation type="journal article" date="2017" name="Front. Plant Sci.">
        <title>Gene Classification and Mining of Molecular Markers Useful in Red Clover (Trifolium pratense) Breeding.</title>
        <authorList>
            <person name="Istvanek J."/>
            <person name="Dluhosova J."/>
            <person name="Dluhos P."/>
            <person name="Patkova L."/>
            <person name="Nedelnik J."/>
            <person name="Repkova J."/>
        </authorList>
    </citation>
    <scope>NUCLEOTIDE SEQUENCE [LARGE SCALE GENOMIC DNA]</scope>
    <source>
        <strain evidence="2">cv. Tatra</strain>
        <tissue evidence="1">Young leaves</tissue>
    </source>
</reference>
<evidence type="ECO:0000313" key="1">
    <source>
        <dbReference type="EMBL" id="PNX60532.1"/>
    </source>
</evidence>
<comment type="caution">
    <text evidence="1">The sequence shown here is derived from an EMBL/GenBank/DDBJ whole genome shotgun (WGS) entry which is preliminary data.</text>
</comment>
<evidence type="ECO:0000313" key="2">
    <source>
        <dbReference type="Proteomes" id="UP000236291"/>
    </source>
</evidence>
<dbReference type="AlphaFoldDB" id="A0A2K3K2Q5"/>
<dbReference type="EMBL" id="ASHM01082998">
    <property type="protein sequence ID" value="PNX60532.1"/>
    <property type="molecule type" value="Genomic_DNA"/>
</dbReference>
<name>A0A2K3K2Q5_TRIPR</name>
<reference evidence="1 2" key="1">
    <citation type="journal article" date="2014" name="Am. J. Bot.">
        <title>Genome assembly and annotation for red clover (Trifolium pratense; Fabaceae).</title>
        <authorList>
            <person name="Istvanek J."/>
            <person name="Jaros M."/>
            <person name="Krenek A."/>
            <person name="Repkova J."/>
        </authorList>
    </citation>
    <scope>NUCLEOTIDE SEQUENCE [LARGE SCALE GENOMIC DNA]</scope>
    <source>
        <strain evidence="2">cv. Tatra</strain>
        <tissue evidence="1">Young leaves</tissue>
    </source>
</reference>
<organism evidence="1 2">
    <name type="scientific">Trifolium pratense</name>
    <name type="common">Red clover</name>
    <dbReference type="NCBI Taxonomy" id="57577"/>
    <lineage>
        <taxon>Eukaryota</taxon>
        <taxon>Viridiplantae</taxon>
        <taxon>Streptophyta</taxon>
        <taxon>Embryophyta</taxon>
        <taxon>Tracheophyta</taxon>
        <taxon>Spermatophyta</taxon>
        <taxon>Magnoliopsida</taxon>
        <taxon>eudicotyledons</taxon>
        <taxon>Gunneridae</taxon>
        <taxon>Pentapetalae</taxon>
        <taxon>rosids</taxon>
        <taxon>fabids</taxon>
        <taxon>Fabales</taxon>
        <taxon>Fabaceae</taxon>
        <taxon>Papilionoideae</taxon>
        <taxon>50 kb inversion clade</taxon>
        <taxon>NPAAA clade</taxon>
        <taxon>Hologalegina</taxon>
        <taxon>IRL clade</taxon>
        <taxon>Trifolieae</taxon>
        <taxon>Trifolium</taxon>
    </lineage>
</organism>
<protein>
    <submittedName>
        <fullName evidence="1">Uncharacterized protein</fullName>
    </submittedName>
</protein>
<dbReference type="Proteomes" id="UP000236291">
    <property type="component" value="Unassembled WGS sequence"/>
</dbReference>
<gene>
    <name evidence="1" type="ORF">L195_g051979</name>
</gene>
<sequence>MINDWLPAVAAIRSELAVVGAAATEWCGVALVLCRK</sequence>